<dbReference type="RefSeq" id="WP_162441433.1">
    <property type="nucleotide sequence ID" value="NZ_CP048222.1"/>
</dbReference>
<reference evidence="1 2" key="1">
    <citation type="submission" date="2020-01" db="EMBL/GenBank/DDBJ databases">
        <authorList>
            <person name="Kim M.K."/>
        </authorList>
    </citation>
    <scope>NUCLEOTIDE SEQUENCE [LARGE SCALE GENOMIC DNA]</scope>
    <source>
        <strain evidence="1 2">172606-1</strain>
    </source>
</reference>
<sequence>MNKKGTRGTYEGYDKEGHFWQLPRNVDPKLDGTQLAKGHKVLFDVSASPNSIPIDEFDKMIEAVIPDNVINRIEHVIEAGIFLFSKELAEIPPLDVKAWRRGMILSWSHARDLVVLHDAIGHPRDVAGHDMDEVVLAKHLQSRLSNEADQWYKNYVNSLDQGAWINVGFFNPHISASLYKWGDVKGGVQNAMDAHRLAAHHQGTPEHPLDWIERAVNFVVHHIPREHWGIRHEPRGEWSDLEERLKEDPAIKDSEIGKVIARDAAALFELLEKEGKVVPWQLLDVPDIITPSVIEHARLVIFAAKKRKNNGTTLKPMLDDDEDEASNPNRVARAKAVLTRLPEAIKQAQSSGQKMMAETYMKWMSENS</sequence>
<dbReference type="KEGG" id="rhoz:GXP67_00980"/>
<accession>A0A6C0GBM8</accession>
<dbReference type="Proteomes" id="UP000480178">
    <property type="component" value="Chromosome"/>
</dbReference>
<protein>
    <submittedName>
        <fullName evidence="1">Uncharacterized protein</fullName>
    </submittedName>
</protein>
<keyword evidence="2" id="KW-1185">Reference proteome</keyword>
<proteinExistence type="predicted"/>
<name>A0A6C0GBM8_9BACT</name>
<evidence type="ECO:0000313" key="1">
    <source>
        <dbReference type="EMBL" id="QHT65346.1"/>
    </source>
</evidence>
<evidence type="ECO:0000313" key="2">
    <source>
        <dbReference type="Proteomes" id="UP000480178"/>
    </source>
</evidence>
<organism evidence="1 2">
    <name type="scientific">Rhodocytophaga rosea</name>
    <dbReference type="NCBI Taxonomy" id="2704465"/>
    <lineage>
        <taxon>Bacteria</taxon>
        <taxon>Pseudomonadati</taxon>
        <taxon>Bacteroidota</taxon>
        <taxon>Cytophagia</taxon>
        <taxon>Cytophagales</taxon>
        <taxon>Rhodocytophagaceae</taxon>
        <taxon>Rhodocytophaga</taxon>
    </lineage>
</organism>
<gene>
    <name evidence="1" type="ORF">GXP67_00980</name>
</gene>
<dbReference type="EMBL" id="CP048222">
    <property type="protein sequence ID" value="QHT65346.1"/>
    <property type="molecule type" value="Genomic_DNA"/>
</dbReference>
<dbReference type="AlphaFoldDB" id="A0A6C0GBM8"/>